<sequence length="145" mass="16495">MSSRCPRYAVVRCRTHSPSRRKSPTKCGESLTSGGATSWRRSPIRSPTRSCPLRTPLPSQTIWTFPASTCMKVANRCLRVAPIRTITWWCTRHCRPYIPSTPTRRLACEPASIRRWSCPSCSDGSRRTRTHHASRSSRTSFNSTR</sequence>
<evidence type="ECO:0000256" key="1">
    <source>
        <dbReference type="SAM" id="MobiDB-lite"/>
    </source>
</evidence>
<proteinExistence type="predicted"/>
<dbReference type="EMBL" id="HBUE01018388">
    <property type="protein sequence ID" value="CAG6451501.1"/>
    <property type="molecule type" value="Transcribed_RNA"/>
</dbReference>
<feature type="region of interest" description="Disordered" evidence="1">
    <location>
        <begin position="16"/>
        <end position="53"/>
    </location>
</feature>
<evidence type="ECO:0000313" key="2">
    <source>
        <dbReference type="EMBL" id="CAG6451499.1"/>
    </source>
</evidence>
<reference evidence="2" key="1">
    <citation type="submission" date="2021-05" db="EMBL/GenBank/DDBJ databases">
        <authorList>
            <person name="Alioto T."/>
            <person name="Alioto T."/>
            <person name="Gomez Garrido J."/>
        </authorList>
    </citation>
    <scope>NUCLEOTIDE SEQUENCE</scope>
</reference>
<feature type="compositionally biased region" description="Low complexity" evidence="1">
    <location>
        <begin position="136"/>
        <end position="145"/>
    </location>
</feature>
<organism evidence="2">
    <name type="scientific">Culex pipiens</name>
    <name type="common">House mosquito</name>
    <dbReference type="NCBI Taxonomy" id="7175"/>
    <lineage>
        <taxon>Eukaryota</taxon>
        <taxon>Metazoa</taxon>
        <taxon>Ecdysozoa</taxon>
        <taxon>Arthropoda</taxon>
        <taxon>Hexapoda</taxon>
        <taxon>Insecta</taxon>
        <taxon>Pterygota</taxon>
        <taxon>Neoptera</taxon>
        <taxon>Endopterygota</taxon>
        <taxon>Diptera</taxon>
        <taxon>Nematocera</taxon>
        <taxon>Culicoidea</taxon>
        <taxon>Culicidae</taxon>
        <taxon>Culicinae</taxon>
        <taxon>Culicini</taxon>
        <taxon>Culex</taxon>
        <taxon>Culex</taxon>
    </lineage>
</organism>
<name>A0A8D8EZM4_CULPI</name>
<protein>
    <submittedName>
        <fullName evidence="2">(northern house mosquito) hypothetical protein</fullName>
    </submittedName>
</protein>
<dbReference type="EMBL" id="HBUE01018387">
    <property type="protein sequence ID" value="CAG6451499.1"/>
    <property type="molecule type" value="Transcribed_RNA"/>
</dbReference>
<dbReference type="AlphaFoldDB" id="A0A8D8EZM4"/>
<feature type="compositionally biased region" description="Polar residues" evidence="1">
    <location>
        <begin position="30"/>
        <end position="49"/>
    </location>
</feature>
<feature type="region of interest" description="Disordered" evidence="1">
    <location>
        <begin position="120"/>
        <end position="145"/>
    </location>
</feature>
<accession>A0A8D8EZM4</accession>